<accession>A0A8T4L594</accession>
<dbReference type="InterPro" id="IPR030662">
    <property type="entry name" value="DPH6/MJ0570"/>
</dbReference>
<dbReference type="Pfam" id="PF01902">
    <property type="entry name" value="Diphthami_syn_2"/>
    <property type="match status" value="1"/>
</dbReference>
<dbReference type="PANTHER" id="PTHR12196:SF2">
    <property type="entry name" value="DIPHTHINE--AMMONIA LIGASE"/>
    <property type="match status" value="1"/>
</dbReference>
<protein>
    <submittedName>
        <fullName evidence="2">Diphthine--ammonia ligase</fullName>
        <ecNumber evidence="2">6.3.1.14</ecNumber>
    </submittedName>
</protein>
<dbReference type="NCBIfam" id="TIGR03679">
    <property type="entry name" value="arCOG00187"/>
    <property type="match status" value="1"/>
</dbReference>
<gene>
    <name evidence="2" type="ORF">J4478_01975</name>
</gene>
<feature type="domain" description="Diphthamide synthase" evidence="1">
    <location>
        <begin position="1"/>
        <end position="216"/>
    </location>
</feature>
<dbReference type="CDD" id="cd01994">
    <property type="entry name" value="AANH_PF0828-like"/>
    <property type="match status" value="1"/>
</dbReference>
<dbReference type="NCBIfam" id="TIGR00290">
    <property type="entry name" value="MJ0570_dom"/>
    <property type="match status" value="1"/>
</dbReference>
<dbReference type="Proteomes" id="UP000680185">
    <property type="component" value="Unassembled WGS sequence"/>
</dbReference>
<dbReference type="EMBL" id="JAGVWB010000012">
    <property type="protein sequence ID" value="MBS3058146.1"/>
    <property type="molecule type" value="Genomic_DNA"/>
</dbReference>
<dbReference type="PANTHER" id="PTHR12196">
    <property type="entry name" value="DOMAIN OF UNKNOWN FUNCTION 71 DUF71 -CONTAINING PROTEIN"/>
    <property type="match status" value="1"/>
</dbReference>
<reference evidence="2" key="2">
    <citation type="submission" date="2021-05" db="EMBL/GenBank/DDBJ databases">
        <title>Protein family content uncovers lineage relationships and bacterial pathway maintenance mechanisms in DPANN archaea.</title>
        <authorList>
            <person name="Castelle C.J."/>
            <person name="Meheust R."/>
            <person name="Jaffe A.L."/>
            <person name="Seitz K."/>
            <person name="Gong X."/>
            <person name="Baker B.J."/>
            <person name="Banfield J.F."/>
        </authorList>
    </citation>
    <scope>NUCLEOTIDE SEQUENCE</scope>
    <source>
        <strain evidence="2">RIFCSPLOWO2_01_FULL_43_13</strain>
    </source>
</reference>
<reference evidence="2" key="1">
    <citation type="submission" date="2021-03" db="EMBL/GenBank/DDBJ databases">
        <authorList>
            <person name="Jaffe A."/>
        </authorList>
    </citation>
    <scope>NUCLEOTIDE SEQUENCE</scope>
    <source>
        <strain evidence="2">RIFCSPLOWO2_01_FULL_43_13</strain>
    </source>
</reference>
<sequence length="224" mass="24823">MKTAVLFSGGKDSSLALHYALQSSQVKCLVTLISENPESFMFHTPNIKLAEKQAEAAGLPIILQKTKGEKEKELLDLKNALQKAKSRFKIEAVFTGALASNYQASRIGKICAELKLECINPLWQKSQLAVLGELGEKKIEAIIIGVFAKGLENFLGKRIDEKFIQEIKPLSEKLGINPAGEGGEMESFVLNAPFFKKRLRIEKNHVFEDRQGGRVLVIDKISLV</sequence>
<evidence type="ECO:0000259" key="1">
    <source>
        <dbReference type="Pfam" id="PF01902"/>
    </source>
</evidence>
<dbReference type="PIRSF" id="PIRSF039123">
    <property type="entry name" value="Diphthamide_synthase"/>
    <property type="match status" value="1"/>
</dbReference>
<dbReference type="Gene3D" id="3.90.1490.10">
    <property type="entry name" value="putative n-type atp pyrophosphatase, domain 2"/>
    <property type="match status" value="1"/>
</dbReference>
<keyword evidence="2" id="KW-0436">Ligase</keyword>
<evidence type="ECO:0000313" key="3">
    <source>
        <dbReference type="Proteomes" id="UP000680185"/>
    </source>
</evidence>
<dbReference type="SUPFAM" id="SSF52402">
    <property type="entry name" value="Adenine nucleotide alpha hydrolases-like"/>
    <property type="match status" value="1"/>
</dbReference>
<proteinExistence type="predicted"/>
<dbReference type="EC" id="6.3.1.14" evidence="2"/>
<dbReference type="GO" id="GO:0017178">
    <property type="term" value="F:diphthine-ammonia ligase activity"/>
    <property type="evidence" value="ECO:0007669"/>
    <property type="project" value="UniProtKB-EC"/>
</dbReference>
<evidence type="ECO:0000313" key="2">
    <source>
        <dbReference type="EMBL" id="MBS3058146.1"/>
    </source>
</evidence>
<dbReference type="InterPro" id="IPR002761">
    <property type="entry name" value="Diphthami_syn_dom"/>
</dbReference>
<dbReference type="Gene3D" id="3.40.50.620">
    <property type="entry name" value="HUPs"/>
    <property type="match status" value="1"/>
</dbReference>
<organism evidence="2 3">
    <name type="scientific">Candidatus Iainarchaeum sp</name>
    <dbReference type="NCBI Taxonomy" id="3101447"/>
    <lineage>
        <taxon>Archaea</taxon>
        <taxon>Candidatus Iainarchaeota</taxon>
        <taxon>Candidatus Iainarchaeia</taxon>
        <taxon>Candidatus Iainarchaeales</taxon>
        <taxon>Candidatus Iainarchaeaceae</taxon>
        <taxon>Candidatus Iainarchaeum</taxon>
    </lineage>
</organism>
<dbReference type="AlphaFoldDB" id="A0A8T4L594"/>
<comment type="caution">
    <text evidence="2">The sequence shown here is derived from an EMBL/GenBank/DDBJ whole genome shotgun (WGS) entry which is preliminary data.</text>
</comment>
<dbReference type="InterPro" id="IPR022427">
    <property type="entry name" value="MJ0570_ATP-bd"/>
</dbReference>
<dbReference type="InterPro" id="IPR014729">
    <property type="entry name" value="Rossmann-like_a/b/a_fold"/>
</dbReference>
<name>A0A8T4L594_9ARCH</name>
<dbReference type="GO" id="GO:0017183">
    <property type="term" value="P:protein histidyl modification to diphthamide"/>
    <property type="evidence" value="ECO:0007669"/>
    <property type="project" value="TreeGrafter"/>
</dbReference>